<dbReference type="Pfam" id="PF01074">
    <property type="entry name" value="Glyco_hydro_38N"/>
    <property type="match status" value="1"/>
</dbReference>
<evidence type="ECO:0000313" key="14">
    <source>
        <dbReference type="Proteomes" id="UP000801492"/>
    </source>
</evidence>
<name>A0A8K0D0J4_IGNLU</name>
<dbReference type="SMART" id="SM00872">
    <property type="entry name" value="Alpha-mann_mid"/>
    <property type="match status" value="1"/>
</dbReference>
<evidence type="ECO:0000256" key="7">
    <source>
        <dbReference type="ARBA" id="ARBA00023295"/>
    </source>
</evidence>
<dbReference type="Proteomes" id="UP000801492">
    <property type="component" value="Unassembled WGS sequence"/>
</dbReference>
<dbReference type="Gene3D" id="2.70.98.30">
    <property type="entry name" value="Golgi alpha-mannosidase II, domain 4"/>
    <property type="match status" value="1"/>
</dbReference>
<keyword evidence="6" id="KW-1015">Disulfide bond</keyword>
<comment type="subunit">
    <text evidence="2">Homodimer; disulfide-linked.</text>
</comment>
<evidence type="ECO:0000256" key="6">
    <source>
        <dbReference type="ARBA" id="ARBA00023157"/>
    </source>
</evidence>
<comment type="catalytic activity">
    <reaction evidence="9">
        <text>N(4)-{beta-D-GlcNAc-(1-&gt;2)-alpha-D-Man-(1-&gt;3)-[alpha-D-Man-(1-&gt;3)-[alpha-D-Man-(1-&gt;6)]-alpha-D-Man-(1-&gt;6)]-beta-D-Man-(1-&gt;4)-beta-D-GlcNAc-(1-&gt;4)-beta-D-GlcNAc}-L-asparaginyl-[protein] + 2 H2O = 2 alpha-D-mannopyranose + an N(4)-{beta-D-GlcNAc-(1-&gt;2)-alpha-D-Man-(1-&gt;3)-[alpha-D-Man-(1-&gt;6)]-beta-D-Man-(1-&gt;4)-beta-D-GlcNAc-(1-&gt;4)-beta-D-GlcNAc}-L-asparaginyl-[protein]</text>
        <dbReference type="Rhea" id="RHEA:56052"/>
        <dbReference type="Rhea" id="RHEA-COMP:14368"/>
        <dbReference type="Rhea" id="RHEA-COMP:14369"/>
        <dbReference type="ChEBI" id="CHEBI:15377"/>
        <dbReference type="ChEBI" id="CHEBI:28729"/>
        <dbReference type="ChEBI" id="CHEBI:60615"/>
        <dbReference type="ChEBI" id="CHEBI:60625"/>
        <dbReference type="EC" id="3.2.1.114"/>
    </reaction>
</comment>
<dbReference type="PANTHER" id="PTHR11607">
    <property type="entry name" value="ALPHA-MANNOSIDASE"/>
    <property type="match status" value="1"/>
</dbReference>
<keyword evidence="7 10" id="KW-0326">Glycosidase</keyword>
<dbReference type="Gene3D" id="1.20.1270.50">
    <property type="entry name" value="Glycoside hydrolase family 38, central domain"/>
    <property type="match status" value="1"/>
</dbReference>
<dbReference type="GO" id="GO:0000139">
    <property type="term" value="C:Golgi membrane"/>
    <property type="evidence" value="ECO:0007669"/>
    <property type="project" value="TreeGrafter"/>
</dbReference>
<dbReference type="InterPro" id="IPR011682">
    <property type="entry name" value="Glyco_hydro_38_C"/>
</dbReference>
<dbReference type="InterPro" id="IPR028995">
    <property type="entry name" value="Glyco_hydro_57/38_cen_sf"/>
</dbReference>
<keyword evidence="3 10" id="KW-0479">Metal-binding</keyword>
<dbReference type="InterPro" id="IPR015341">
    <property type="entry name" value="Glyco_hydro_38_cen"/>
</dbReference>
<dbReference type="PANTHER" id="PTHR11607:SF3">
    <property type="entry name" value="LYSOSOMAL ALPHA-MANNOSIDASE"/>
    <property type="match status" value="1"/>
</dbReference>
<dbReference type="InterPro" id="IPR000602">
    <property type="entry name" value="Glyco_hydro_38_N"/>
</dbReference>
<dbReference type="Pfam" id="PF07748">
    <property type="entry name" value="Glyco_hydro_38C"/>
    <property type="match status" value="1"/>
</dbReference>
<dbReference type="InterPro" id="IPR013780">
    <property type="entry name" value="Glyco_hydro_b"/>
</dbReference>
<keyword evidence="14" id="KW-1185">Reference proteome</keyword>
<dbReference type="Gene3D" id="2.60.40.1360">
    <property type="match status" value="1"/>
</dbReference>
<evidence type="ECO:0000256" key="9">
    <source>
        <dbReference type="ARBA" id="ARBA00093232"/>
    </source>
</evidence>
<protein>
    <recommendedName>
        <fullName evidence="10">Alpha-mannosidase</fullName>
        <ecNumber evidence="10">3.2.1.-</ecNumber>
    </recommendedName>
</protein>
<comment type="function">
    <text evidence="8">Catalyzes the first committed step in the biosynthesis of complex N-glycans. It controls conversion of high mannose to complex N-glycans; the final hydrolytic step in the N-glycan maturation pathway.</text>
</comment>
<keyword evidence="4 10" id="KW-0378">Hydrolase</keyword>
<dbReference type="InterPro" id="IPR011330">
    <property type="entry name" value="Glyco_hydro/deAcase_b/a-brl"/>
</dbReference>
<dbReference type="GO" id="GO:0006491">
    <property type="term" value="P:N-glycan processing"/>
    <property type="evidence" value="ECO:0007669"/>
    <property type="project" value="TreeGrafter"/>
</dbReference>
<sequence length="1108" mass="128986">MVILRHQFTMKIKTTRNIFVYCIIVCLLVSVVVYISADLKPTFSLKQKSIYKKRKLDKQLNFQEHSKLSEIHSRRFEIKYDKKCSFKIDSTPKSNVQVSNVYEELNFDNSYLNTVWDSGFRVKIDYNKWSNKNKLQVFVVLHSHNDPGWLYTYENYFNSFSGRILDSMVLELPHKAKRKFIWAEMSLFALWWKDLDEYQQYTIKSLIRRNQLEFVTGGWVMNDEATTHWISTVQQMTHGHQWLKMHLNYTPISHWAIDPFGYSATQAMLLKRMGLKNMLIQRVHHVVKKNFAKELHLEFLWKQFWDETGETEIFTHLMPFGSYDIAHSCGPNPSVCRKFDFSHIPKVKWPWKWLLKWVRSVPEAITDDNVQELSEELLEQLRKKSMLYKTNVLLVPLGDDFTYITQTGFKGQFQNYERLFRYMNSNPEMNVHIKFGTLTDYFNTVHLDKKDSYFPTLTGDFFTYSDRTNRYWSGYFTSRPFYKRMERELLSYLRAAEIILTLTRLSENMSLKNLKQETELTNLLSDARNILALFQHHDAITGTSREHVVDDYGEKLFEAIQATYNIILQCTTLLLLPSWADISASSSRHFDIDDVRYSFDALTQQYTIDMVISNKKEIVIFNSLPYSRREIVRYMINTPYVQVLRNGEAIHCQILPVYEQELIISTSMYIVSFIANIPALGLQTYTINAVAKNELTWKTAYSLINILNAQSNEEEHSVFKTTAVPLNSSDKFKIGNDRIIVYFSKRGILNGISIDDYRMPIHLEFARYSSKSSGPYTFLPRQSAEPIEINAPAVKIVKGPLLSLITVQLPYVEHTVIVYNTTGGDSVGLEMQNIIDIRKTENFELIMRINTDIKNKGQFFTDLNGYQLIRRKWYDKLPTQGNYYPMSTMVHLEDKTTRLTVVTDTPLGCTSPKEGQIEIMLDRRVMQDDYLGMGEGILDNHLTRQTFRVVLERKLPICKVTGDNYPGGFPSVSAHAASQTLLFPLIRILKNDNDNLEITNSYSPVKVEFGIDFTLASLRPNVIIDGNYGTGIVLHRQYLDDCFTDEALLKRFPQSSGAVRLHELLPYSKGHVMLRKSSLSFLSAHEVIDFEDNIELCPMELQAYILFK</sequence>
<organism evidence="13 14">
    <name type="scientific">Ignelater luminosus</name>
    <name type="common">Cucubano</name>
    <name type="synonym">Pyrophorus luminosus</name>
    <dbReference type="NCBI Taxonomy" id="2038154"/>
    <lineage>
        <taxon>Eukaryota</taxon>
        <taxon>Metazoa</taxon>
        <taxon>Ecdysozoa</taxon>
        <taxon>Arthropoda</taxon>
        <taxon>Hexapoda</taxon>
        <taxon>Insecta</taxon>
        <taxon>Pterygota</taxon>
        <taxon>Neoptera</taxon>
        <taxon>Endopterygota</taxon>
        <taxon>Coleoptera</taxon>
        <taxon>Polyphaga</taxon>
        <taxon>Elateriformia</taxon>
        <taxon>Elateroidea</taxon>
        <taxon>Elateridae</taxon>
        <taxon>Agrypninae</taxon>
        <taxon>Pyrophorini</taxon>
        <taxon>Ignelater</taxon>
    </lineage>
</organism>
<keyword evidence="11" id="KW-0812">Transmembrane</keyword>
<keyword evidence="5 10" id="KW-0862">Zinc</keyword>
<dbReference type="GO" id="GO:0046872">
    <property type="term" value="F:metal ion binding"/>
    <property type="evidence" value="ECO:0007669"/>
    <property type="project" value="UniProtKB-KW"/>
</dbReference>
<dbReference type="GO" id="GO:0030246">
    <property type="term" value="F:carbohydrate binding"/>
    <property type="evidence" value="ECO:0007669"/>
    <property type="project" value="InterPro"/>
</dbReference>
<comment type="cofactor">
    <cofactor evidence="10">
        <name>Zn(2+)</name>
        <dbReference type="ChEBI" id="CHEBI:29105"/>
    </cofactor>
    <text evidence="10">Binds 1 zinc ion per subunit.</text>
</comment>
<dbReference type="EC" id="3.2.1.-" evidence="10"/>
<dbReference type="Pfam" id="PF09261">
    <property type="entry name" value="Alpha-mann_mid"/>
    <property type="match status" value="1"/>
</dbReference>
<accession>A0A8K0D0J4</accession>
<evidence type="ECO:0000256" key="1">
    <source>
        <dbReference type="ARBA" id="ARBA00009792"/>
    </source>
</evidence>
<dbReference type="InterPro" id="IPR037094">
    <property type="entry name" value="Glyco_hydro_38_cen_sf"/>
</dbReference>
<reference evidence="13" key="1">
    <citation type="submission" date="2019-08" db="EMBL/GenBank/DDBJ databases">
        <title>The genome of the North American firefly Photinus pyralis.</title>
        <authorList>
            <consortium name="Photinus pyralis genome working group"/>
            <person name="Fallon T.R."/>
            <person name="Sander Lower S.E."/>
            <person name="Weng J.-K."/>
        </authorList>
    </citation>
    <scope>NUCLEOTIDE SEQUENCE</scope>
    <source>
        <strain evidence="13">TRF0915ILg1</strain>
        <tissue evidence="13">Whole body</tissue>
    </source>
</reference>
<evidence type="ECO:0000256" key="2">
    <source>
        <dbReference type="ARBA" id="ARBA00011748"/>
    </source>
</evidence>
<dbReference type="FunFam" id="1.20.1270.50:FF:000001">
    <property type="entry name" value="Alpha-mannosidase"/>
    <property type="match status" value="1"/>
</dbReference>
<evidence type="ECO:0000256" key="4">
    <source>
        <dbReference type="ARBA" id="ARBA00022801"/>
    </source>
</evidence>
<dbReference type="Gene3D" id="3.20.110.10">
    <property type="entry name" value="Glycoside hydrolase 38, N terminal domain"/>
    <property type="match status" value="1"/>
</dbReference>
<dbReference type="OrthoDB" id="10261055at2759"/>
<feature type="transmembrane region" description="Helical" evidence="11">
    <location>
        <begin position="18"/>
        <end position="37"/>
    </location>
</feature>
<dbReference type="InterPro" id="IPR011013">
    <property type="entry name" value="Gal_mutarotase_sf_dom"/>
</dbReference>
<keyword evidence="11" id="KW-0472">Membrane</keyword>
<dbReference type="SUPFAM" id="SSF88713">
    <property type="entry name" value="Glycoside hydrolase/deacetylase"/>
    <property type="match status" value="1"/>
</dbReference>
<comment type="similarity">
    <text evidence="1 10">Belongs to the glycosyl hydrolase 38 family.</text>
</comment>
<evidence type="ECO:0000256" key="8">
    <source>
        <dbReference type="ARBA" id="ARBA00059516"/>
    </source>
</evidence>
<dbReference type="AlphaFoldDB" id="A0A8K0D0J4"/>
<dbReference type="InterPro" id="IPR050843">
    <property type="entry name" value="Glycosyl_Hydrlase_38"/>
</dbReference>
<evidence type="ECO:0000256" key="3">
    <source>
        <dbReference type="ARBA" id="ARBA00022723"/>
    </source>
</evidence>
<evidence type="ECO:0000256" key="5">
    <source>
        <dbReference type="ARBA" id="ARBA00022833"/>
    </source>
</evidence>
<evidence type="ECO:0000256" key="11">
    <source>
        <dbReference type="SAM" id="Phobius"/>
    </source>
</evidence>
<evidence type="ECO:0000259" key="12">
    <source>
        <dbReference type="SMART" id="SM00872"/>
    </source>
</evidence>
<dbReference type="GO" id="GO:0004572">
    <property type="term" value="F:mannosyl-oligosaccharide 1,3-1,6-alpha-mannosidase activity"/>
    <property type="evidence" value="ECO:0007669"/>
    <property type="project" value="UniProtKB-EC"/>
</dbReference>
<evidence type="ECO:0000313" key="13">
    <source>
        <dbReference type="EMBL" id="KAF2897125.1"/>
    </source>
</evidence>
<dbReference type="InterPro" id="IPR027291">
    <property type="entry name" value="Glyco_hydro_38_N_sf"/>
</dbReference>
<dbReference type="EMBL" id="VTPC01004454">
    <property type="protein sequence ID" value="KAF2897125.1"/>
    <property type="molecule type" value="Genomic_DNA"/>
</dbReference>
<feature type="domain" description="Glycoside hydrolase family 38 central" evidence="12">
    <location>
        <begin position="470"/>
        <end position="556"/>
    </location>
</feature>
<dbReference type="SUPFAM" id="SSF74650">
    <property type="entry name" value="Galactose mutarotase-like"/>
    <property type="match status" value="1"/>
</dbReference>
<dbReference type="Gene3D" id="2.60.40.1180">
    <property type="entry name" value="Golgi alpha-mannosidase II"/>
    <property type="match status" value="1"/>
</dbReference>
<comment type="caution">
    <text evidence="13">The sequence shown here is derived from an EMBL/GenBank/DDBJ whole genome shotgun (WGS) entry which is preliminary data.</text>
</comment>
<gene>
    <name evidence="13" type="ORF">ILUMI_09046</name>
</gene>
<keyword evidence="11" id="KW-1133">Transmembrane helix</keyword>
<dbReference type="SUPFAM" id="SSF88688">
    <property type="entry name" value="Families 57/38 glycoside transferase middle domain"/>
    <property type="match status" value="1"/>
</dbReference>
<proteinExistence type="inferred from homology"/>
<evidence type="ECO:0000256" key="10">
    <source>
        <dbReference type="RuleBase" id="RU361199"/>
    </source>
</evidence>
<dbReference type="GO" id="GO:0006013">
    <property type="term" value="P:mannose metabolic process"/>
    <property type="evidence" value="ECO:0007669"/>
    <property type="project" value="InterPro"/>
</dbReference>